<keyword evidence="4" id="KW-0564">Palmitate</keyword>
<dbReference type="Gene3D" id="3.40.190.10">
    <property type="entry name" value="Periplasmic binding protein-like II"/>
    <property type="match status" value="1"/>
</dbReference>
<dbReference type="KEGG" id="ccel:CCDG5_1945"/>
<evidence type="ECO:0000313" key="7">
    <source>
        <dbReference type="EMBL" id="CDZ25037.1"/>
    </source>
</evidence>
<dbReference type="SUPFAM" id="SSF53850">
    <property type="entry name" value="Periplasmic binding protein-like II"/>
    <property type="match status" value="1"/>
</dbReference>
<protein>
    <submittedName>
        <fullName evidence="7">Family 1 extracellular solute-binding protein</fullName>
    </submittedName>
</protein>
<feature type="signal peptide" evidence="6">
    <location>
        <begin position="1"/>
        <end position="26"/>
    </location>
</feature>
<dbReference type="Proteomes" id="UP000032431">
    <property type="component" value="Chromosome I"/>
</dbReference>
<dbReference type="STRING" id="29343.CCDG5_1945"/>
<dbReference type="EMBL" id="LM995447">
    <property type="protein sequence ID" value="CDZ25037.1"/>
    <property type="molecule type" value="Genomic_DNA"/>
</dbReference>
<feature type="chain" id="PRO_5038979160" evidence="6">
    <location>
        <begin position="27"/>
        <end position="446"/>
    </location>
</feature>
<dbReference type="InterPro" id="IPR050490">
    <property type="entry name" value="Bact_solute-bd_prot1"/>
</dbReference>
<dbReference type="PANTHER" id="PTHR43649:SF33">
    <property type="entry name" value="POLYGALACTURONAN_RHAMNOGALACTURONAN-BINDING PROTEIN YTCQ"/>
    <property type="match status" value="1"/>
</dbReference>
<dbReference type="HOGENOM" id="CLU_031285_2_4_9"/>
<keyword evidence="5" id="KW-0449">Lipoprotein</keyword>
<keyword evidence="3" id="KW-0472">Membrane</keyword>
<evidence type="ECO:0000256" key="2">
    <source>
        <dbReference type="ARBA" id="ARBA00022729"/>
    </source>
</evidence>
<evidence type="ECO:0000313" key="8">
    <source>
        <dbReference type="Proteomes" id="UP000032431"/>
    </source>
</evidence>
<evidence type="ECO:0000256" key="6">
    <source>
        <dbReference type="SAM" id="SignalP"/>
    </source>
</evidence>
<evidence type="ECO:0000256" key="5">
    <source>
        <dbReference type="ARBA" id="ARBA00023288"/>
    </source>
</evidence>
<evidence type="ECO:0000256" key="3">
    <source>
        <dbReference type="ARBA" id="ARBA00023136"/>
    </source>
</evidence>
<dbReference type="PANTHER" id="PTHR43649">
    <property type="entry name" value="ARABINOSE-BINDING PROTEIN-RELATED"/>
    <property type="match status" value="1"/>
</dbReference>
<gene>
    <name evidence="7" type="ORF">CCDG5_1945</name>
</gene>
<keyword evidence="2 6" id="KW-0732">Signal</keyword>
<organism evidence="7 8">
    <name type="scientific">[Clostridium] cellulosi</name>
    <dbReference type="NCBI Taxonomy" id="29343"/>
    <lineage>
        <taxon>Bacteria</taxon>
        <taxon>Bacillati</taxon>
        <taxon>Bacillota</taxon>
        <taxon>Clostridia</taxon>
        <taxon>Eubacteriales</taxon>
        <taxon>Oscillospiraceae</taxon>
        <taxon>Oscillospiraceae incertae sedis</taxon>
    </lineage>
</organism>
<evidence type="ECO:0000256" key="4">
    <source>
        <dbReference type="ARBA" id="ARBA00023139"/>
    </source>
</evidence>
<dbReference type="PATRIC" id="fig|29343.3.peg.2041"/>
<reference evidence="8" key="1">
    <citation type="submission" date="2014-07" db="EMBL/GenBank/DDBJ databases">
        <authorList>
            <person name="Wibberg D."/>
        </authorList>
    </citation>
    <scope>NUCLEOTIDE SEQUENCE [LARGE SCALE GENOMIC DNA]</scope>
    <source>
        <strain evidence="8">DG5</strain>
    </source>
</reference>
<dbReference type="Pfam" id="PF01547">
    <property type="entry name" value="SBP_bac_1"/>
    <property type="match status" value="1"/>
</dbReference>
<dbReference type="PROSITE" id="PS51257">
    <property type="entry name" value="PROKAR_LIPOPROTEIN"/>
    <property type="match status" value="1"/>
</dbReference>
<sequence>MKKKLLAVISAACAAAVLLTSCSGGSKNSSSSNSSGTKFPANTNFTMWSFSALHTSFFKNAETQWNIAHPDTKIKLEITTMNVNDLRNKLLVAISAGTGAPDFANVEAGASFQSVLKGTPQLVDLSDLIANEKDKFLKAKLDAYSKDGKLYGIDFQGGATLTFYNTEIFKQAGLDPTTIKTWDDFIAAGKTIKEKTGKLMFYTSQNIDREYQLLVGQMGSDYFDKDGKCILDNETNVKALKMLHDMIYVDKIAAPAPGGSNDTEQAYGAIDKGNVAAVIMPDYYLNRFTNYMPDLKGKILISAPPAFPDAKYKTVVAGGTGTCITKQCQNIELAKKFLYESKVTEQACNNIWTILGNDPPRTDVWDTISESIDPNNKYVQYFVNGKDLFKVLSSFKDSVGVITNNQYTPILIDNLTNSAFYRVLVNNSQDPEAALKSVADEVRKEM</sequence>
<dbReference type="InterPro" id="IPR006059">
    <property type="entry name" value="SBP"/>
</dbReference>
<dbReference type="OrthoDB" id="9764112at2"/>
<dbReference type="AlphaFoldDB" id="A0A078KR95"/>
<name>A0A078KR95_9FIRM</name>
<keyword evidence="1" id="KW-1003">Cell membrane</keyword>
<proteinExistence type="predicted"/>
<accession>A0A078KR95</accession>
<evidence type="ECO:0000256" key="1">
    <source>
        <dbReference type="ARBA" id="ARBA00022475"/>
    </source>
</evidence>
<keyword evidence="8" id="KW-1185">Reference proteome</keyword>